<proteinExistence type="predicted"/>
<name>A0A4R4J363_PHOLU</name>
<dbReference type="EMBL" id="PUJX01000019">
    <property type="protein sequence ID" value="TDB47920.1"/>
    <property type="molecule type" value="Genomic_DNA"/>
</dbReference>
<protein>
    <submittedName>
        <fullName evidence="1">Uncharacterized protein</fullName>
    </submittedName>
</protein>
<evidence type="ECO:0000313" key="2">
    <source>
        <dbReference type="Proteomes" id="UP000295550"/>
    </source>
</evidence>
<reference evidence="1 2" key="1">
    <citation type="journal article" date="2019" name="Int. J. Syst. Evol. Microbiol.">
        <title>Photorhabdus khanii subsp. guanajuatensis subsp. nov., isolated from Heterorhabditis atacamensis, and Photorhabdus luminescens subsp. mexicana subsp. nov., isolated from Heterorhabditis mexicana entomopathogenic nematodes.</title>
        <authorList>
            <person name="Machado R.A.R."/>
            <person name="Bruno P."/>
            <person name="Arce C.C.M."/>
            <person name="Liechti N."/>
            <person name="Kohler A."/>
            <person name="Bernal J."/>
            <person name="Bruggmann R."/>
            <person name="Turlings T.C.J."/>
        </authorList>
    </citation>
    <scope>NUCLEOTIDE SEQUENCE [LARGE SCALE GENOMIC DNA]</scope>
    <source>
        <strain evidence="1 2">MEX47-22</strain>
    </source>
</reference>
<accession>A0A4R4J363</accession>
<dbReference type="Proteomes" id="UP000295550">
    <property type="component" value="Unassembled WGS sequence"/>
</dbReference>
<gene>
    <name evidence="1" type="ORF">C5468_17760</name>
</gene>
<evidence type="ECO:0000313" key="1">
    <source>
        <dbReference type="EMBL" id="TDB47920.1"/>
    </source>
</evidence>
<organism evidence="1 2">
    <name type="scientific">Photorhabdus luminescens subsp. mexicana</name>
    <dbReference type="NCBI Taxonomy" id="2100167"/>
    <lineage>
        <taxon>Bacteria</taxon>
        <taxon>Pseudomonadati</taxon>
        <taxon>Pseudomonadota</taxon>
        <taxon>Gammaproteobacteria</taxon>
        <taxon>Enterobacterales</taxon>
        <taxon>Morganellaceae</taxon>
        <taxon>Photorhabdus</taxon>
    </lineage>
</organism>
<sequence>MSIKHTAKYQQLVTKLREVFLIDRPELNFGIYLILSVPLENRLLKKVQAALAIGNANLI</sequence>
<dbReference type="AlphaFoldDB" id="A0A4R4J363"/>
<comment type="caution">
    <text evidence="1">The sequence shown here is derived from an EMBL/GenBank/DDBJ whole genome shotgun (WGS) entry which is preliminary data.</text>
</comment>